<dbReference type="STRING" id="1462996.AWM70_12715"/>
<organism evidence="2 3">
    <name type="scientific">Paenibacillus yonginensis</name>
    <dbReference type="NCBI Taxonomy" id="1462996"/>
    <lineage>
        <taxon>Bacteria</taxon>
        <taxon>Bacillati</taxon>
        <taxon>Bacillota</taxon>
        <taxon>Bacilli</taxon>
        <taxon>Bacillales</taxon>
        <taxon>Paenibacillaceae</taxon>
        <taxon>Paenibacillus</taxon>
    </lineage>
</organism>
<dbReference type="Proteomes" id="UP000092573">
    <property type="component" value="Chromosome"/>
</dbReference>
<evidence type="ECO:0000313" key="2">
    <source>
        <dbReference type="EMBL" id="ANS75364.1"/>
    </source>
</evidence>
<evidence type="ECO:0000259" key="1">
    <source>
        <dbReference type="Pfam" id="PF07833"/>
    </source>
</evidence>
<sequence>MDGEKYPLTSGHPYAVNGSTLIPFRMLTGKLGIQSSWINSTKSLEIQQNGNKMKLTLNSAVAWVNGTAVSLSTKVVQKDGYIMIPLDFVKNVLAADVKVDDTYGTVFIDTTGEELGNVDDFGRKIRTTNLPKNYKDYPYILEDIPNEMYEMKTTWLSYAQDAQTGAEMYKTQEVTSEDMAKIIDRMKKGYDIKLNVDYKTINPSSFAKELYQYENQAISYRVVELENYANWVKKNKIQIEGSIDPEPSMVYYSGISWYVRSKVRFKINSYSEYKDLISDGFFNNKNKLKKGVWYEGYADIGISTNHSKYPGEYMNLDALSSLFENSQLHEVK</sequence>
<dbReference type="InterPro" id="IPR012854">
    <property type="entry name" value="Cu_amine_oxidase-like_N"/>
</dbReference>
<protein>
    <recommendedName>
        <fullName evidence="1">Copper amine oxidase-like N-terminal domain-containing protein</fullName>
    </recommendedName>
</protein>
<dbReference type="EMBL" id="CP014167">
    <property type="protein sequence ID" value="ANS75364.1"/>
    <property type="molecule type" value="Genomic_DNA"/>
</dbReference>
<dbReference type="AlphaFoldDB" id="A0A1B1N1Q0"/>
<keyword evidence="3" id="KW-1185">Reference proteome</keyword>
<dbReference type="Pfam" id="PF07833">
    <property type="entry name" value="Cu_amine_oxidN1"/>
    <property type="match status" value="1"/>
</dbReference>
<accession>A0A1B1N1Q0</accession>
<proteinExistence type="predicted"/>
<dbReference type="InterPro" id="IPR036582">
    <property type="entry name" value="Mao_N_sf"/>
</dbReference>
<reference evidence="2 3" key="1">
    <citation type="submission" date="2016-01" db="EMBL/GenBank/DDBJ databases">
        <title>Complete Genome Sequence of Paenibacillus yonginensis DCY84, a novel Plant Growth-Promoting Bacteria with Elicitation of Induced Systemic Resistance.</title>
        <authorList>
            <person name="Kim Y.J."/>
            <person name="Yang D.C."/>
            <person name="Sukweenadhi J."/>
        </authorList>
    </citation>
    <scope>NUCLEOTIDE SEQUENCE [LARGE SCALE GENOMIC DNA]</scope>
    <source>
        <strain evidence="2 3">DCY84</strain>
    </source>
</reference>
<name>A0A1B1N1Q0_9BACL</name>
<gene>
    <name evidence="2" type="ORF">AWM70_12715</name>
</gene>
<dbReference type="SUPFAM" id="SSF55383">
    <property type="entry name" value="Copper amine oxidase, domain N"/>
    <property type="match status" value="1"/>
</dbReference>
<dbReference type="Gene3D" id="3.30.457.10">
    <property type="entry name" value="Copper amine oxidase-like, N-terminal domain"/>
    <property type="match status" value="1"/>
</dbReference>
<evidence type="ECO:0000313" key="3">
    <source>
        <dbReference type="Proteomes" id="UP000092573"/>
    </source>
</evidence>
<dbReference type="KEGG" id="pyg:AWM70_12715"/>
<feature type="domain" description="Copper amine oxidase-like N-terminal" evidence="1">
    <location>
        <begin position="2"/>
        <end position="108"/>
    </location>
</feature>